<reference evidence="2 3" key="1">
    <citation type="submission" date="2014-02" db="EMBL/GenBank/DDBJ databases">
        <title>Whole genome shotgun sequence of Rhodococcus wratislaviensis NBRC 100605.</title>
        <authorList>
            <person name="Hosoyama A."/>
            <person name="Tsuchikane K."/>
            <person name="Yoshida I."/>
            <person name="Ohji S."/>
            <person name="Ichikawa N."/>
            <person name="Yamazoe A."/>
            <person name="Fujita N."/>
        </authorList>
    </citation>
    <scope>NUCLEOTIDE SEQUENCE [LARGE SCALE GENOMIC DNA]</scope>
    <source>
        <strain evidence="2 3">NBRC 100605</strain>
    </source>
</reference>
<comment type="caution">
    <text evidence="2">The sequence shown here is derived from an EMBL/GenBank/DDBJ whole genome shotgun (WGS) entry which is preliminary data.</text>
</comment>
<evidence type="ECO:0000313" key="3">
    <source>
        <dbReference type="Proteomes" id="UP000019491"/>
    </source>
</evidence>
<evidence type="ECO:0000313" key="2">
    <source>
        <dbReference type="EMBL" id="GAF46914.1"/>
    </source>
</evidence>
<feature type="region of interest" description="Disordered" evidence="1">
    <location>
        <begin position="68"/>
        <end position="90"/>
    </location>
</feature>
<organism evidence="2 3">
    <name type="scientific">Rhodococcus wratislaviensis NBRC 100605</name>
    <dbReference type="NCBI Taxonomy" id="1219028"/>
    <lineage>
        <taxon>Bacteria</taxon>
        <taxon>Bacillati</taxon>
        <taxon>Actinomycetota</taxon>
        <taxon>Actinomycetes</taxon>
        <taxon>Mycobacteriales</taxon>
        <taxon>Nocardiaceae</taxon>
        <taxon>Rhodococcus</taxon>
    </lineage>
</organism>
<accession>X0PUP4</accession>
<sequence>MAASDGCGDCQCLTGCRGLPACKRNRHFRLMLSRQVRRVGMAVVLDDFGFRICPVRVPGAHLMIGTQGSGRSCDVVRTHPTNSGRKKEGAIPERGYDQLEICPLDENDCTKGGTGTVMHGASPTSR</sequence>
<dbReference type="AlphaFoldDB" id="X0PUP4"/>
<dbReference type="Proteomes" id="UP000019491">
    <property type="component" value="Unassembled WGS sequence"/>
</dbReference>
<proteinExistence type="predicted"/>
<keyword evidence="3" id="KW-1185">Reference proteome</keyword>
<dbReference type="EMBL" id="BAWF01000035">
    <property type="protein sequence ID" value="GAF46914.1"/>
    <property type="molecule type" value="Genomic_DNA"/>
</dbReference>
<gene>
    <name evidence="2" type="ORF">RW1_035_00580</name>
</gene>
<evidence type="ECO:0000256" key="1">
    <source>
        <dbReference type="SAM" id="MobiDB-lite"/>
    </source>
</evidence>
<protein>
    <submittedName>
        <fullName evidence="2">Uncharacterized protein</fullName>
    </submittedName>
</protein>
<name>X0PUP4_RHOWR</name>